<reference evidence="2 3" key="1">
    <citation type="journal article" date="2014" name="Nature">
        <title>The genome of the recently domesticated crop plant sugar beet (Beta vulgaris).</title>
        <authorList>
            <person name="Dohm J.C."/>
            <person name="Minoche A.E."/>
            <person name="Holtgrawe D."/>
            <person name="Capella-Gutierrez S."/>
            <person name="Zakrzewski F."/>
            <person name="Tafer H."/>
            <person name="Rupp O."/>
            <person name="Sorensen T.R."/>
            <person name="Stracke R."/>
            <person name="Reinhardt R."/>
            <person name="Goesmann A."/>
            <person name="Kraft T."/>
            <person name="Schulz B."/>
            <person name="Stadler P.F."/>
            <person name="Schmidt T."/>
            <person name="Gabaldon T."/>
            <person name="Lehrach H."/>
            <person name="Weisshaar B."/>
            <person name="Himmelbauer H."/>
        </authorList>
    </citation>
    <scope>NUCLEOTIDE SEQUENCE [LARGE SCALE GENOMIC DNA]</scope>
    <source>
        <tissue evidence="2">Taproot</tissue>
    </source>
</reference>
<name>A0A0J8F6Z8_BETVV</name>
<dbReference type="Gramene" id="KMT11736">
    <property type="protein sequence ID" value="KMT11736"/>
    <property type="gene ID" value="BVRB_5g105710"/>
</dbReference>
<sequence>MNPDDTVRGDNVTLPEVIIGKQAPHPAHEPGAVSPPPSSADQSPRNEDEVPQPKVY</sequence>
<proteinExistence type="predicted"/>
<evidence type="ECO:0000313" key="2">
    <source>
        <dbReference type="EMBL" id="KMT11736.1"/>
    </source>
</evidence>
<dbReference type="Proteomes" id="UP000035740">
    <property type="component" value="Chromosome 5"/>
</dbReference>
<evidence type="ECO:0000313" key="3">
    <source>
        <dbReference type="Proteomes" id="UP000035740"/>
    </source>
</evidence>
<dbReference type="EMBL" id="KQ090090">
    <property type="protein sequence ID" value="KMT11736.1"/>
    <property type="molecule type" value="Genomic_DNA"/>
</dbReference>
<dbReference type="OrthoDB" id="1107506at2759"/>
<feature type="region of interest" description="Disordered" evidence="1">
    <location>
        <begin position="1"/>
        <end position="56"/>
    </location>
</feature>
<protein>
    <submittedName>
        <fullName evidence="2">Uncharacterized protein</fullName>
    </submittedName>
</protein>
<accession>A0A0J8F6Z8</accession>
<gene>
    <name evidence="2" type="ORF">BVRB_5g105710</name>
</gene>
<evidence type="ECO:0000256" key="1">
    <source>
        <dbReference type="SAM" id="MobiDB-lite"/>
    </source>
</evidence>
<organism evidence="2 3">
    <name type="scientific">Beta vulgaris subsp. vulgaris</name>
    <name type="common">Beet</name>
    <dbReference type="NCBI Taxonomy" id="3555"/>
    <lineage>
        <taxon>Eukaryota</taxon>
        <taxon>Viridiplantae</taxon>
        <taxon>Streptophyta</taxon>
        <taxon>Embryophyta</taxon>
        <taxon>Tracheophyta</taxon>
        <taxon>Spermatophyta</taxon>
        <taxon>Magnoliopsida</taxon>
        <taxon>eudicotyledons</taxon>
        <taxon>Gunneridae</taxon>
        <taxon>Pentapetalae</taxon>
        <taxon>Caryophyllales</taxon>
        <taxon>Chenopodiaceae</taxon>
        <taxon>Betoideae</taxon>
        <taxon>Beta</taxon>
    </lineage>
</organism>
<keyword evidence="3" id="KW-1185">Reference proteome</keyword>
<dbReference type="AlphaFoldDB" id="A0A0J8F6Z8"/>